<dbReference type="Gene3D" id="3.40.50.300">
    <property type="entry name" value="P-loop containing nucleotide triphosphate hydrolases"/>
    <property type="match status" value="1"/>
</dbReference>
<dbReference type="AlphaFoldDB" id="A0A0X8GZ43"/>
<dbReference type="InterPro" id="IPR000330">
    <property type="entry name" value="SNF2_N"/>
</dbReference>
<evidence type="ECO:0000313" key="6">
    <source>
        <dbReference type="EMBL" id="AMC93082.1"/>
    </source>
</evidence>
<dbReference type="SMART" id="SM00487">
    <property type="entry name" value="DEXDc"/>
    <property type="match status" value="1"/>
</dbReference>
<dbReference type="GO" id="GO:0008270">
    <property type="term" value="F:zinc ion binding"/>
    <property type="evidence" value="ECO:0007669"/>
    <property type="project" value="UniProtKB-KW"/>
</dbReference>
<dbReference type="Pfam" id="PF00176">
    <property type="entry name" value="SNF2-rel_dom"/>
    <property type="match status" value="1"/>
</dbReference>
<feature type="domain" description="Helicase ATP-binding" evidence="4">
    <location>
        <begin position="617"/>
        <end position="775"/>
    </location>
</feature>
<proteinExistence type="predicted"/>
<dbReference type="InterPro" id="IPR038718">
    <property type="entry name" value="SNF2-like_sf"/>
</dbReference>
<dbReference type="GO" id="GO:0016787">
    <property type="term" value="F:hydrolase activity"/>
    <property type="evidence" value="ECO:0007669"/>
    <property type="project" value="UniProtKB-KW"/>
</dbReference>
<dbReference type="GO" id="GO:0005524">
    <property type="term" value="F:ATP binding"/>
    <property type="evidence" value="ECO:0007669"/>
    <property type="project" value="InterPro"/>
</dbReference>
<dbReference type="PROSITE" id="PS51192">
    <property type="entry name" value="HELICASE_ATP_BIND_1"/>
    <property type="match status" value="1"/>
</dbReference>
<evidence type="ECO:0008006" key="8">
    <source>
        <dbReference type="Google" id="ProtNLM"/>
    </source>
</evidence>
<dbReference type="Pfam" id="PF08455">
    <property type="entry name" value="SNF2_assoc"/>
    <property type="match status" value="1"/>
</dbReference>
<dbReference type="InterPro" id="IPR001650">
    <property type="entry name" value="Helicase_C-like"/>
</dbReference>
<organism evidence="6 7">
    <name type="scientific">Erysipelothrix larvae</name>
    <dbReference type="NCBI Taxonomy" id="1514105"/>
    <lineage>
        <taxon>Bacteria</taxon>
        <taxon>Bacillati</taxon>
        <taxon>Bacillota</taxon>
        <taxon>Erysipelotrichia</taxon>
        <taxon>Erysipelotrichales</taxon>
        <taxon>Erysipelotrichaceae</taxon>
        <taxon>Erysipelothrix</taxon>
    </lineage>
</organism>
<dbReference type="KEGG" id="erl:AOC36_03540"/>
<dbReference type="STRING" id="1514105.AOC36_03540"/>
<dbReference type="OrthoDB" id="9760715at2"/>
<evidence type="ECO:0000259" key="3">
    <source>
        <dbReference type="PROSITE" id="PS50966"/>
    </source>
</evidence>
<keyword evidence="2" id="KW-0479">Metal-binding</keyword>
<dbReference type="Proteomes" id="UP000063781">
    <property type="component" value="Chromosome"/>
</dbReference>
<accession>A0A0X8GZ43</accession>
<keyword evidence="2" id="KW-0863">Zinc-finger</keyword>
<evidence type="ECO:0000256" key="2">
    <source>
        <dbReference type="PROSITE-ProRule" id="PRU00325"/>
    </source>
</evidence>
<dbReference type="InterPro" id="IPR013663">
    <property type="entry name" value="Helicase_SWF/SNF/SWI_bac"/>
</dbReference>
<gene>
    <name evidence="6" type="ORF">AOC36_03540</name>
</gene>
<keyword evidence="2" id="KW-0862">Zinc</keyword>
<dbReference type="InterPro" id="IPR049730">
    <property type="entry name" value="SNF2/RAD54-like_C"/>
</dbReference>
<dbReference type="RefSeq" id="WP_067631510.1">
    <property type="nucleotide sequence ID" value="NZ_CP013213.1"/>
</dbReference>
<name>A0A0X8GZ43_9FIRM</name>
<sequence length="1067" mass="123283">MVFKEQEIKHVVSKSRNYIKIGQYMNTVDSFHIDHNPIRNSYSLNAAIDYHGYPYEVELQWNNFGKVTYYDCDCYYCTSDSACAHVGAVMRLVNAANPHTFPFHWESNRREMFEAHIKQLRMQSMVNASDVFLNQQKNVLKDIRRVEAKSIKLEPIVEQVYADAIYLRIKIGENRMYFIKNISEFIKDVASNSFHKYGKDFSTSHHESAFDVDSLKILNLMQVCTLTNDEHSRRVNEIEINAKTIDLFFDTLCDMNALDGLAFETVDLFDNPLQLQLSVDGEYIQVELANESYFMVGQKNLYAMVHGDDTKYRCIRMDTHNNPNVGVLYSRLASNPLVFRKEDFSDFDRYILNNVSQYFKVNTSGVIQRVELDNRIDIFGDINEEGVAVFNVKAYHNDTLLNETFTSKKSSSVAFEYVLDIFNEYDGILDSTKKITSFDLEKKKTNGFLQDGLEQLKQFSNVYVSESLKRLSLRKANPIRLGITFSNDLLGIDLEHDIIPKDEIKDVLNAYKRKKKFYRLKNGELVALLDEDLHDAQELLEKTGNSANDLEEGNVHVNPYRVFMLDALASQYGIETSTPFKKHLDALQIVNQTQFNVPDTINASLRPYQVEGYRWLKMLEHYGFGGILADDMGLGKTLQMICYFASNTGDKPHFVICPSSVLLNWEQEILKFSPHLKPCIIHGSKKQRDVLIDSIGDYDVVVTSYDYLKRDIERLKELEFQTVVLDEAQYIKNANSKNSKCVKLLNAKQRFALTGTPIENSLAELWSIFDFLMPEYLYKYKYFKDHFESPIVREQNKEVSVQLKQMVKPFILRRLKTEVLSDLPDKTEIDMLIEFSDEERKLYYANLAQVNEELQILGKVEKTSDIEVLALLTRLRRICCEPRTIYENITHRSSKLEAVVSFIQDLKEDGKQVLLFSSFTSVLDFIAEALNHHHISYHTLDGRVNKVDRQTRVQSFQNGEVDVFLISLRAGGTGINLTNAEVVIHFDPWWNISAQNQATDRAYRFGQTKNVLVYRFIMKDSIEEKIQLLQSRKKQLSDTFVEDSDGSVVTMTKSEILSLFASDQIPI</sequence>
<reference evidence="6 7" key="1">
    <citation type="submission" date="2015-10" db="EMBL/GenBank/DDBJ databases">
        <title>Erysipelothrix larvae sp. LV19 isolated from the larval gut of the rhinoceros beetle, Trypoxylus dichotomus.</title>
        <authorList>
            <person name="Lim S."/>
            <person name="Kim B.-C."/>
        </authorList>
    </citation>
    <scope>NUCLEOTIDE SEQUENCE [LARGE SCALE GENOMIC DNA]</scope>
    <source>
        <strain evidence="6 7">LV19</strain>
    </source>
</reference>
<dbReference type="CDD" id="cd18012">
    <property type="entry name" value="DEXQc_arch_SWI2_SNF2"/>
    <property type="match status" value="1"/>
</dbReference>
<dbReference type="PROSITE" id="PS50966">
    <property type="entry name" value="ZF_SWIM"/>
    <property type="match status" value="1"/>
</dbReference>
<evidence type="ECO:0000313" key="7">
    <source>
        <dbReference type="Proteomes" id="UP000063781"/>
    </source>
</evidence>
<dbReference type="SMART" id="SM00490">
    <property type="entry name" value="HELICc"/>
    <property type="match status" value="1"/>
</dbReference>
<dbReference type="InterPro" id="IPR007527">
    <property type="entry name" value="Znf_SWIM"/>
</dbReference>
<dbReference type="PANTHER" id="PTHR10799">
    <property type="entry name" value="SNF2/RAD54 HELICASE FAMILY"/>
    <property type="match status" value="1"/>
</dbReference>
<dbReference type="InterPro" id="IPR014001">
    <property type="entry name" value="Helicase_ATP-bd"/>
</dbReference>
<evidence type="ECO:0000259" key="4">
    <source>
        <dbReference type="PROSITE" id="PS51192"/>
    </source>
</evidence>
<feature type="domain" description="SWIM-type" evidence="3">
    <location>
        <begin position="55"/>
        <end position="94"/>
    </location>
</feature>
<keyword evidence="1" id="KW-0378">Hydrolase</keyword>
<feature type="domain" description="Helicase C-terminal" evidence="5">
    <location>
        <begin position="895"/>
        <end position="1055"/>
    </location>
</feature>
<evidence type="ECO:0000259" key="5">
    <source>
        <dbReference type="PROSITE" id="PS51194"/>
    </source>
</evidence>
<dbReference type="SUPFAM" id="SSF52540">
    <property type="entry name" value="P-loop containing nucleoside triphosphate hydrolases"/>
    <property type="match status" value="2"/>
</dbReference>
<evidence type="ECO:0000256" key="1">
    <source>
        <dbReference type="ARBA" id="ARBA00022801"/>
    </source>
</evidence>
<protein>
    <recommendedName>
        <fullName evidence="8">Helicase</fullName>
    </recommendedName>
</protein>
<dbReference type="CDD" id="cd18793">
    <property type="entry name" value="SF2_C_SNF"/>
    <property type="match status" value="1"/>
</dbReference>
<dbReference type="InterPro" id="IPR027417">
    <property type="entry name" value="P-loop_NTPase"/>
</dbReference>
<dbReference type="PROSITE" id="PS51194">
    <property type="entry name" value="HELICASE_CTER"/>
    <property type="match status" value="1"/>
</dbReference>
<dbReference type="Gene3D" id="3.40.50.10810">
    <property type="entry name" value="Tandem AAA-ATPase domain"/>
    <property type="match status" value="1"/>
</dbReference>
<keyword evidence="7" id="KW-1185">Reference proteome</keyword>
<dbReference type="Pfam" id="PF00271">
    <property type="entry name" value="Helicase_C"/>
    <property type="match status" value="1"/>
</dbReference>
<dbReference type="EMBL" id="CP013213">
    <property type="protein sequence ID" value="AMC93082.1"/>
    <property type="molecule type" value="Genomic_DNA"/>
</dbReference>